<evidence type="ECO:0000256" key="1">
    <source>
        <dbReference type="SAM" id="MobiDB-lite"/>
    </source>
</evidence>
<organism evidence="3 4">
    <name type="scientific">Enhygromyxa salina</name>
    <dbReference type="NCBI Taxonomy" id="215803"/>
    <lineage>
        <taxon>Bacteria</taxon>
        <taxon>Pseudomonadati</taxon>
        <taxon>Myxococcota</taxon>
        <taxon>Polyangia</taxon>
        <taxon>Nannocystales</taxon>
        <taxon>Nannocystaceae</taxon>
        <taxon>Enhygromyxa</taxon>
    </lineage>
</organism>
<reference evidence="3 4" key="1">
    <citation type="submission" date="2014-12" db="EMBL/GenBank/DDBJ databases">
        <title>Genome assembly of Enhygromyxa salina DSM 15201.</title>
        <authorList>
            <person name="Sharma G."/>
            <person name="Subramanian S."/>
        </authorList>
    </citation>
    <scope>NUCLEOTIDE SEQUENCE [LARGE SCALE GENOMIC DNA]</scope>
    <source>
        <strain evidence="3 4">DSM 15201</strain>
    </source>
</reference>
<protein>
    <recommendedName>
        <fullName evidence="2">FtsH ternary system domain-containing protein</fullName>
    </recommendedName>
</protein>
<feature type="region of interest" description="Disordered" evidence="1">
    <location>
        <begin position="442"/>
        <end position="465"/>
    </location>
</feature>
<dbReference type="AlphaFoldDB" id="A0A0C2CXY6"/>
<dbReference type="Pfam" id="PF20005">
    <property type="entry name" value="fvmX7"/>
    <property type="match status" value="1"/>
</dbReference>
<evidence type="ECO:0000313" key="3">
    <source>
        <dbReference type="EMBL" id="KIG14515.1"/>
    </source>
</evidence>
<proteinExistence type="predicted"/>
<name>A0A0C2CXY6_9BACT</name>
<evidence type="ECO:0000259" key="2">
    <source>
        <dbReference type="Pfam" id="PF20005"/>
    </source>
</evidence>
<sequence length="1163" mass="127483">MSTLVIEDHDALRVALDSGLIPAAVQAAPVSFELDEDQRLLLEPSVEIGRSERKKLREVGVAFSRRRIRAGQTLRCWAELIDPEPAPEPQLPLGEVLFVSEGDHGFLRLSGELLRLGSEDQRLAFFDDEHGQRRNLCRVADPPYYALLRALDRDDPLRAYLPARPGGRVWVEIGARHPQAARLDLEPGELVLIPRGPAGARAATPAPTPGCVPWLRAPDGPWLDLQAVSDVTLPSLTSWRGTTPKQRLAVELRLVRAPSKRPADLWVLRERALEQIEQLVCTVPDEVVARLRFAIVEQPTPHGDGTHTCVVLRARRSAKGPPALDLNAEAYVPAAQIPDLYLPVGAMIDPPLRPSRLRELLGDDAPGSSLDQRVVWLAPQGSEGRRGHSFSRESLDETAFAPLSEWVDYLVGAHEHALAPWVRSTAFDLDSFVSIGVEWEDGEAPKPKREPKPKRDRLRREPEFDEHDFATPVSVEIADAGPGPQVDPEQELRPIDLPRSEIEAQLSALETAFCELDTPLDDPGRTAAWADLGNLQAALHRSREAGLCWSRALWPSASASASAGGPSPLVLAHRWVASECAMLGYPDGGHMLGIVDIIDVDLDEQMVRALAAEVVYAELYTRASPAERDRAAASLGSLAQVPPPLGPELLARLQRFFATHGARLDLRTLWLARSALARLAGDDRLALFQTRDLIMGSLREGVGLARNIPNFVRTHGTDGDASDLGRLADELQRVRDEYLTTKRKRSTIESTYPEARTDAYVRLVLAWGLARLGRPQVARQELEAGEALLGDSIDPARGDPIHIAAHASYAARIQHALEGLPPGAPLSAEPNGPIAARERLSNIDRFKYDRLLQLSRVLDPREDTDAFDKWNRKDDEPFAGLALLTHPEDLAALFDRMLAGMTTQGPERVARALGELLEFLEALPEPLAVPRLHAALPFVSAAPLELRPKLLRNALLLAGYYDRPALIDDALATLAVSDAELTEQRPAEYAELLTRCAAVLRRSNNEAQLSSRLTKLEERVGDNSDLPGVVAQLHIAAGFAALGQPGRVQGAFTAAYTLLPELAAPPPKLQVLQTLLREIAVALSRSTPGQAIAGARALMQRLPSTSDSLSTTSHFCLSVIQLMEAVVLSLASEDLALSQWARRWVEDDEHLLHRRIHTDLSSR</sequence>
<evidence type="ECO:0000313" key="4">
    <source>
        <dbReference type="Proteomes" id="UP000031599"/>
    </source>
</evidence>
<gene>
    <name evidence="3" type="ORF">DB30_06742</name>
</gene>
<dbReference type="InterPro" id="IPR045486">
    <property type="entry name" value="fvmX7"/>
</dbReference>
<comment type="caution">
    <text evidence="3">The sequence shown here is derived from an EMBL/GenBank/DDBJ whole genome shotgun (WGS) entry which is preliminary data.</text>
</comment>
<feature type="domain" description="FtsH ternary system" evidence="2">
    <location>
        <begin position="2"/>
        <end position="411"/>
    </location>
</feature>
<dbReference type="RefSeq" id="WP_052553546.1">
    <property type="nucleotide sequence ID" value="NZ_JMCC02000072.1"/>
</dbReference>
<accession>A0A0C2CXY6</accession>
<dbReference type="EMBL" id="JMCC02000072">
    <property type="protein sequence ID" value="KIG14515.1"/>
    <property type="molecule type" value="Genomic_DNA"/>
</dbReference>
<dbReference type="Proteomes" id="UP000031599">
    <property type="component" value="Unassembled WGS sequence"/>
</dbReference>